<protein>
    <submittedName>
        <fullName evidence="6">Regulatory protein, tetR family</fullName>
    </submittedName>
</protein>
<dbReference type="CDD" id="cd00093">
    <property type="entry name" value="HTH_XRE"/>
    <property type="match status" value="1"/>
</dbReference>
<gene>
    <name evidence="6" type="ORF">Ga0074812_11087</name>
</gene>
<dbReference type="PROSITE" id="PS50977">
    <property type="entry name" value="HTH_TETR_2"/>
    <property type="match status" value="1"/>
</dbReference>
<evidence type="ECO:0000259" key="5">
    <source>
        <dbReference type="PROSITE" id="PS50977"/>
    </source>
</evidence>
<keyword evidence="7" id="KW-1185">Reference proteome</keyword>
<proteinExistence type="predicted"/>
<keyword evidence="1 2" id="KW-0238">DNA-binding</keyword>
<feature type="domain" description="HTH cro/C1-type" evidence="4">
    <location>
        <begin position="85"/>
        <end position="130"/>
    </location>
</feature>
<feature type="region of interest" description="Disordered" evidence="3">
    <location>
        <begin position="1"/>
        <end position="58"/>
    </location>
</feature>
<dbReference type="InterPro" id="IPR001387">
    <property type="entry name" value="Cro/C1-type_HTH"/>
</dbReference>
<feature type="region of interest" description="Disordered" evidence="3">
    <location>
        <begin position="233"/>
        <end position="256"/>
    </location>
</feature>
<sequence length="256" mass="28044">MDGPEAERPSEQPAEQPSEQSAEQPSEQPAEQSAEQRAEGARGAGGRRHYESPLRRQQAAVTRDRILAAATEMVHGFPTWDWGALTIRAVARRAQVNESTVYRYFSNERRLRDAVMRRLEQEAGVDLEGLRLEEFGDVVGRMFAYLSSFPVAQPPPEDPTFADIDERRRRALIAAVSDAAVDWPDEEAELAAAMLDVFWNVPSYERLTVTWKLDPERATRAVNWVIATLGAAVRAGDGPGGEPDGGPGEASSAGSG</sequence>
<dbReference type="PROSITE" id="PS50943">
    <property type="entry name" value="HTH_CROC1"/>
    <property type="match status" value="1"/>
</dbReference>
<feature type="DNA-binding region" description="H-T-H motif" evidence="2">
    <location>
        <begin position="86"/>
        <end position="105"/>
    </location>
</feature>
<feature type="domain" description="HTH tetR-type" evidence="5">
    <location>
        <begin position="60"/>
        <end position="123"/>
    </location>
</feature>
<evidence type="ECO:0000259" key="4">
    <source>
        <dbReference type="PROSITE" id="PS50943"/>
    </source>
</evidence>
<dbReference type="Pfam" id="PF00440">
    <property type="entry name" value="TetR_N"/>
    <property type="match status" value="1"/>
</dbReference>
<dbReference type="SUPFAM" id="SSF46689">
    <property type="entry name" value="Homeodomain-like"/>
    <property type="match status" value="1"/>
</dbReference>
<evidence type="ECO:0000313" key="6">
    <source>
        <dbReference type="EMBL" id="CUU57072.1"/>
    </source>
</evidence>
<name>A0A0S4QN86_9ACTN</name>
<evidence type="ECO:0000256" key="3">
    <source>
        <dbReference type="SAM" id="MobiDB-lite"/>
    </source>
</evidence>
<dbReference type="InterPro" id="IPR001647">
    <property type="entry name" value="HTH_TetR"/>
</dbReference>
<dbReference type="Gene3D" id="1.10.357.10">
    <property type="entry name" value="Tetracycline Repressor, domain 2"/>
    <property type="match status" value="1"/>
</dbReference>
<organism evidence="6 7">
    <name type="scientific">Parafrankia irregularis</name>
    <dbReference type="NCBI Taxonomy" id="795642"/>
    <lineage>
        <taxon>Bacteria</taxon>
        <taxon>Bacillati</taxon>
        <taxon>Actinomycetota</taxon>
        <taxon>Actinomycetes</taxon>
        <taxon>Frankiales</taxon>
        <taxon>Frankiaceae</taxon>
        <taxon>Parafrankia</taxon>
    </lineage>
</organism>
<feature type="compositionally biased region" description="Gly residues" evidence="3">
    <location>
        <begin position="237"/>
        <end position="248"/>
    </location>
</feature>
<evidence type="ECO:0000313" key="7">
    <source>
        <dbReference type="Proteomes" id="UP000198802"/>
    </source>
</evidence>
<evidence type="ECO:0000256" key="1">
    <source>
        <dbReference type="ARBA" id="ARBA00023125"/>
    </source>
</evidence>
<dbReference type="RefSeq" id="WP_311984678.1">
    <property type="nucleotide sequence ID" value="NZ_FAOZ01000010.1"/>
</dbReference>
<accession>A0A0S4QN86</accession>
<dbReference type="Proteomes" id="UP000198802">
    <property type="component" value="Unassembled WGS sequence"/>
</dbReference>
<feature type="compositionally biased region" description="Polar residues" evidence="3">
    <location>
        <begin position="13"/>
        <end position="33"/>
    </location>
</feature>
<dbReference type="AlphaFoldDB" id="A0A0S4QN86"/>
<reference evidence="7" key="1">
    <citation type="submission" date="2015-11" db="EMBL/GenBank/DDBJ databases">
        <authorList>
            <person name="Varghese N."/>
        </authorList>
    </citation>
    <scope>NUCLEOTIDE SEQUENCE [LARGE SCALE GENOMIC DNA]</scope>
    <source>
        <strain evidence="7">DSM 45899</strain>
    </source>
</reference>
<feature type="compositionally biased region" description="Basic and acidic residues" evidence="3">
    <location>
        <begin position="1"/>
        <end position="10"/>
    </location>
</feature>
<dbReference type="InterPro" id="IPR009057">
    <property type="entry name" value="Homeodomain-like_sf"/>
</dbReference>
<evidence type="ECO:0000256" key="2">
    <source>
        <dbReference type="PROSITE-ProRule" id="PRU00335"/>
    </source>
</evidence>
<dbReference type="EMBL" id="FAOZ01000010">
    <property type="protein sequence ID" value="CUU57072.1"/>
    <property type="molecule type" value="Genomic_DNA"/>
</dbReference>
<dbReference type="GO" id="GO:0003677">
    <property type="term" value="F:DNA binding"/>
    <property type="evidence" value="ECO:0007669"/>
    <property type="project" value="UniProtKB-UniRule"/>
</dbReference>